<evidence type="ECO:0000313" key="2">
    <source>
        <dbReference type="Proteomes" id="UP000067206"/>
    </source>
</evidence>
<evidence type="ECO:0000313" key="1">
    <source>
        <dbReference type="EMBL" id="ALE09061.1"/>
    </source>
</evidence>
<organism evidence="1 2">
    <name type="scientific">Bifidobacterium longum subsp. infantis</name>
    <dbReference type="NCBI Taxonomy" id="1682"/>
    <lineage>
        <taxon>Bacteria</taxon>
        <taxon>Bacillati</taxon>
        <taxon>Actinomycetota</taxon>
        <taxon>Actinomycetes</taxon>
        <taxon>Bifidobacteriales</taxon>
        <taxon>Bifidobacteriaceae</taxon>
        <taxon>Bifidobacterium</taxon>
    </lineage>
</organism>
<accession>A0A0M3T5Z0</accession>
<gene>
    <name evidence="1" type="ORF">RY67_1019</name>
</gene>
<proteinExistence type="predicted"/>
<reference evidence="1 2" key="1">
    <citation type="submission" date="2014-12" db="EMBL/GenBank/DDBJ databases">
        <title>Complete genome sequence of Bifidobacterium longum subsp. infantis BT1.</title>
        <authorList>
            <person name="Kim J.F."/>
            <person name="Kwak M.-J."/>
        </authorList>
    </citation>
    <scope>NUCLEOTIDE SEQUENCE [LARGE SCALE GENOMIC DNA]</scope>
    <source>
        <strain evidence="1 2">BT1</strain>
    </source>
</reference>
<dbReference type="EMBL" id="CP010411">
    <property type="protein sequence ID" value="ALE09061.1"/>
    <property type="molecule type" value="Genomic_DNA"/>
</dbReference>
<sequence>MMVVSVRRVNHPQSKRRRNLAFAGGPKPMGWLLSIPY</sequence>
<dbReference type="PATRIC" id="fig|1682.24.peg.984"/>
<name>A0A0M3T5Z0_BIFLI</name>
<protein>
    <submittedName>
        <fullName evidence="1">Uncharacterized protein</fullName>
    </submittedName>
</protein>
<dbReference type="AlphaFoldDB" id="A0A0M3T5Z0"/>
<dbReference type="Proteomes" id="UP000067206">
    <property type="component" value="Chromosome"/>
</dbReference>